<organism evidence="2 3">
    <name type="scientific">Aldrovandia affinis</name>
    <dbReference type="NCBI Taxonomy" id="143900"/>
    <lineage>
        <taxon>Eukaryota</taxon>
        <taxon>Metazoa</taxon>
        <taxon>Chordata</taxon>
        <taxon>Craniata</taxon>
        <taxon>Vertebrata</taxon>
        <taxon>Euteleostomi</taxon>
        <taxon>Actinopterygii</taxon>
        <taxon>Neopterygii</taxon>
        <taxon>Teleostei</taxon>
        <taxon>Notacanthiformes</taxon>
        <taxon>Halosauridae</taxon>
        <taxon>Aldrovandia</taxon>
    </lineage>
</organism>
<proteinExistence type="predicted"/>
<gene>
    <name evidence="2" type="ORF">AAFF_G00153330</name>
</gene>
<evidence type="ECO:0000313" key="2">
    <source>
        <dbReference type="EMBL" id="KAJ8411695.1"/>
    </source>
</evidence>
<name>A0AAD7SZL8_9TELE</name>
<accession>A0AAD7SZL8</accession>
<comment type="caution">
    <text evidence="2">The sequence shown here is derived from an EMBL/GenBank/DDBJ whole genome shotgun (WGS) entry which is preliminary data.</text>
</comment>
<evidence type="ECO:0000313" key="3">
    <source>
        <dbReference type="Proteomes" id="UP001221898"/>
    </source>
</evidence>
<dbReference type="Proteomes" id="UP001221898">
    <property type="component" value="Unassembled WGS sequence"/>
</dbReference>
<dbReference type="EMBL" id="JAINUG010000021">
    <property type="protein sequence ID" value="KAJ8411695.1"/>
    <property type="molecule type" value="Genomic_DNA"/>
</dbReference>
<feature type="region of interest" description="Disordered" evidence="1">
    <location>
        <begin position="19"/>
        <end position="56"/>
    </location>
</feature>
<feature type="region of interest" description="Disordered" evidence="1">
    <location>
        <begin position="125"/>
        <end position="144"/>
    </location>
</feature>
<evidence type="ECO:0000256" key="1">
    <source>
        <dbReference type="SAM" id="MobiDB-lite"/>
    </source>
</evidence>
<keyword evidence="3" id="KW-1185">Reference proteome</keyword>
<reference evidence="2" key="1">
    <citation type="journal article" date="2023" name="Science">
        <title>Genome structures resolve the early diversification of teleost fishes.</title>
        <authorList>
            <person name="Parey E."/>
            <person name="Louis A."/>
            <person name="Montfort J."/>
            <person name="Bouchez O."/>
            <person name="Roques C."/>
            <person name="Iampietro C."/>
            <person name="Lluch J."/>
            <person name="Castinel A."/>
            <person name="Donnadieu C."/>
            <person name="Desvignes T."/>
            <person name="Floi Bucao C."/>
            <person name="Jouanno E."/>
            <person name="Wen M."/>
            <person name="Mejri S."/>
            <person name="Dirks R."/>
            <person name="Jansen H."/>
            <person name="Henkel C."/>
            <person name="Chen W.J."/>
            <person name="Zahm M."/>
            <person name="Cabau C."/>
            <person name="Klopp C."/>
            <person name="Thompson A.W."/>
            <person name="Robinson-Rechavi M."/>
            <person name="Braasch I."/>
            <person name="Lecointre G."/>
            <person name="Bobe J."/>
            <person name="Postlethwait J.H."/>
            <person name="Berthelot C."/>
            <person name="Roest Crollius H."/>
            <person name="Guiguen Y."/>
        </authorList>
    </citation>
    <scope>NUCLEOTIDE SEQUENCE</scope>
    <source>
        <strain evidence="2">NC1722</strain>
    </source>
</reference>
<protein>
    <submittedName>
        <fullName evidence="2">Uncharacterized protein</fullName>
    </submittedName>
</protein>
<sequence length="144" mass="15458">MPAHKTSPHVFIVLGEPGRTAIDGQHPDGSIQQRPQDKQPVFSHSLGPQGPTVPQQKGSIVWLPECALSHGESAGPCMCAPTAEVLKQLKRHVWYRRPPRHGSLAALWALPGSIPGARDCARAEGKPPFSSCLRDQTPAATPLL</sequence>
<dbReference type="AlphaFoldDB" id="A0AAD7SZL8"/>